<gene>
    <name evidence="1" type="ORF">CW362_21925</name>
</gene>
<proteinExistence type="predicted"/>
<dbReference type="OrthoDB" id="4242683at2"/>
<name>A0A2I0SLZ8_9ACTN</name>
<keyword evidence="2" id="KW-1185">Reference proteome</keyword>
<evidence type="ECO:0000313" key="1">
    <source>
        <dbReference type="EMBL" id="PKT70931.1"/>
    </source>
</evidence>
<dbReference type="Proteomes" id="UP000236178">
    <property type="component" value="Unassembled WGS sequence"/>
</dbReference>
<evidence type="ECO:0000313" key="2">
    <source>
        <dbReference type="Proteomes" id="UP000236178"/>
    </source>
</evidence>
<dbReference type="AlphaFoldDB" id="A0A2I0SLZ8"/>
<dbReference type="RefSeq" id="WP_103551219.1">
    <property type="nucleotide sequence ID" value="NZ_JBHJSK010000023.1"/>
</dbReference>
<protein>
    <recommendedName>
        <fullName evidence="3">DUF1328 domain-containing protein</fullName>
    </recommendedName>
</protein>
<evidence type="ECO:0008006" key="3">
    <source>
        <dbReference type="Google" id="ProtNLM"/>
    </source>
</evidence>
<accession>A0A2I0SLZ8</accession>
<dbReference type="Pfam" id="PF19650">
    <property type="entry name" value="DUF6153"/>
    <property type="match status" value="1"/>
</dbReference>
<comment type="caution">
    <text evidence="1">The sequence shown here is derived from an EMBL/GenBank/DDBJ whole genome shotgun (WGS) entry which is preliminary data.</text>
</comment>
<dbReference type="InterPro" id="IPR046151">
    <property type="entry name" value="DUF6153"/>
</dbReference>
<sequence length="140" mass="13864">MISSARTDSGASSVRWMWLALALVAGVLGMHALSPAGMPAAGRHDVMMSAEAPGHHLAPVHVAGADCRHLSDAGDSGMAMDHAGGTCAAGGTSTAYVPPALMPGVTARVEPAATVGGGPAPGPVDGRAPPDLSELQLLRI</sequence>
<dbReference type="EMBL" id="PJOS01000042">
    <property type="protein sequence ID" value="PKT70931.1"/>
    <property type="molecule type" value="Genomic_DNA"/>
</dbReference>
<organism evidence="1 2">
    <name type="scientific">Streptomyces populi</name>
    <dbReference type="NCBI Taxonomy" id="2058924"/>
    <lineage>
        <taxon>Bacteria</taxon>
        <taxon>Bacillati</taxon>
        <taxon>Actinomycetota</taxon>
        <taxon>Actinomycetes</taxon>
        <taxon>Kitasatosporales</taxon>
        <taxon>Streptomycetaceae</taxon>
        <taxon>Streptomyces</taxon>
    </lineage>
</organism>
<reference evidence="1 2" key="1">
    <citation type="submission" date="2017-12" db="EMBL/GenBank/DDBJ databases">
        <title>Streptomyces populusis sp. nov., a novel endophytic actinobacterium isolated from stems of Populus adenopoda Maxim.</title>
        <authorList>
            <person name="Wang Z."/>
        </authorList>
    </citation>
    <scope>NUCLEOTIDE SEQUENCE [LARGE SCALE GENOMIC DNA]</scope>
    <source>
        <strain evidence="1 2">A249</strain>
    </source>
</reference>